<comment type="subcellular location">
    <subcellularLocation>
        <location evidence="1 14">Cell outer membrane</location>
        <topology evidence="1 14">Multi-pass membrane protein</topology>
    </subcellularLocation>
</comment>
<dbReference type="Gene3D" id="2.170.130.10">
    <property type="entry name" value="TonB-dependent receptor, plug domain"/>
    <property type="match status" value="1"/>
</dbReference>
<evidence type="ECO:0000256" key="8">
    <source>
        <dbReference type="ARBA" id="ARBA00023004"/>
    </source>
</evidence>
<keyword evidence="4 14" id="KW-1134">Transmembrane beta strand</keyword>
<dbReference type="Pfam" id="PF13715">
    <property type="entry name" value="CarbopepD_reg_2"/>
    <property type="match status" value="1"/>
</dbReference>
<evidence type="ECO:0000313" key="20">
    <source>
        <dbReference type="Proteomes" id="UP000183257"/>
    </source>
</evidence>
<keyword evidence="9" id="KW-0406">Ion transport</keyword>
<keyword evidence="5" id="KW-0410">Iron transport</keyword>
<dbReference type="Pfam" id="PF07715">
    <property type="entry name" value="Plug"/>
    <property type="match status" value="1"/>
</dbReference>
<dbReference type="SUPFAM" id="SSF56935">
    <property type="entry name" value="Porins"/>
    <property type="match status" value="1"/>
</dbReference>
<dbReference type="PROSITE" id="PS01156">
    <property type="entry name" value="TONB_DEPENDENT_REC_2"/>
    <property type="match status" value="1"/>
</dbReference>
<name>A0A1K1MUL0_9FLAO</name>
<dbReference type="InterPro" id="IPR008969">
    <property type="entry name" value="CarboxyPept-like_regulatory"/>
</dbReference>
<feature type="signal peptide" evidence="16">
    <location>
        <begin position="1"/>
        <end position="19"/>
    </location>
</feature>
<dbReference type="EMBL" id="FPIY01000001">
    <property type="protein sequence ID" value="SFW26769.1"/>
    <property type="molecule type" value="Genomic_DNA"/>
</dbReference>
<keyword evidence="11 14" id="KW-0472">Membrane</keyword>
<keyword evidence="7 16" id="KW-0732">Signal</keyword>
<evidence type="ECO:0000256" key="11">
    <source>
        <dbReference type="ARBA" id="ARBA00023136"/>
    </source>
</evidence>
<dbReference type="InterPro" id="IPR012910">
    <property type="entry name" value="Plug_dom"/>
</dbReference>
<evidence type="ECO:0000256" key="7">
    <source>
        <dbReference type="ARBA" id="ARBA00022729"/>
    </source>
</evidence>
<evidence type="ECO:0000256" key="3">
    <source>
        <dbReference type="ARBA" id="ARBA00022448"/>
    </source>
</evidence>
<dbReference type="InterPro" id="IPR039426">
    <property type="entry name" value="TonB-dep_rcpt-like"/>
</dbReference>
<dbReference type="InterPro" id="IPR037066">
    <property type="entry name" value="Plug_dom_sf"/>
</dbReference>
<feature type="domain" description="TonB-dependent receptor-like beta-barrel" evidence="17">
    <location>
        <begin position="352"/>
        <end position="778"/>
    </location>
</feature>
<dbReference type="Gene3D" id="2.40.170.20">
    <property type="entry name" value="TonB-dependent receptor, beta-barrel domain"/>
    <property type="match status" value="1"/>
</dbReference>
<dbReference type="CDD" id="cd01347">
    <property type="entry name" value="ligand_gated_channel"/>
    <property type="match status" value="1"/>
</dbReference>
<dbReference type="AlphaFoldDB" id="A0A1K1MUL0"/>
<protein>
    <submittedName>
        <fullName evidence="19">Iron complex outermembrane recepter protein</fullName>
    </submittedName>
</protein>
<evidence type="ECO:0000256" key="13">
    <source>
        <dbReference type="ARBA" id="ARBA00023237"/>
    </source>
</evidence>
<keyword evidence="13 14" id="KW-0998">Cell outer membrane</keyword>
<keyword evidence="20" id="KW-1185">Reference proteome</keyword>
<reference evidence="20" key="1">
    <citation type="submission" date="2016-11" db="EMBL/GenBank/DDBJ databases">
        <authorList>
            <person name="Varghese N."/>
            <person name="Submissions S."/>
        </authorList>
    </citation>
    <scope>NUCLEOTIDE SEQUENCE [LARGE SCALE GENOMIC DNA]</scope>
    <source>
        <strain evidence="20">DSM 24786</strain>
    </source>
</reference>
<evidence type="ECO:0000256" key="2">
    <source>
        <dbReference type="ARBA" id="ARBA00009810"/>
    </source>
</evidence>
<dbReference type="InterPro" id="IPR036942">
    <property type="entry name" value="Beta-barrel_TonB_sf"/>
</dbReference>
<evidence type="ECO:0000256" key="16">
    <source>
        <dbReference type="SAM" id="SignalP"/>
    </source>
</evidence>
<dbReference type="PROSITE" id="PS52016">
    <property type="entry name" value="TONB_DEPENDENT_REC_3"/>
    <property type="match status" value="1"/>
</dbReference>
<dbReference type="SUPFAM" id="SSF49464">
    <property type="entry name" value="Carboxypeptidase regulatory domain-like"/>
    <property type="match status" value="1"/>
</dbReference>
<dbReference type="GO" id="GO:0009279">
    <property type="term" value="C:cell outer membrane"/>
    <property type="evidence" value="ECO:0007669"/>
    <property type="project" value="UniProtKB-SubCell"/>
</dbReference>
<dbReference type="GO" id="GO:0015344">
    <property type="term" value="F:siderophore uptake transmembrane transporter activity"/>
    <property type="evidence" value="ECO:0007669"/>
    <property type="project" value="TreeGrafter"/>
</dbReference>
<evidence type="ECO:0000256" key="5">
    <source>
        <dbReference type="ARBA" id="ARBA00022496"/>
    </source>
</evidence>
<evidence type="ECO:0000256" key="9">
    <source>
        <dbReference type="ARBA" id="ARBA00023065"/>
    </source>
</evidence>
<evidence type="ECO:0000256" key="6">
    <source>
        <dbReference type="ARBA" id="ARBA00022692"/>
    </source>
</evidence>
<accession>A0A1K1MUL0</accession>
<keyword evidence="3 14" id="KW-0813">Transport</keyword>
<dbReference type="InterPro" id="IPR010105">
    <property type="entry name" value="TonB_sidphr_rcpt"/>
</dbReference>
<feature type="chain" id="PRO_5012724244" evidence="16">
    <location>
        <begin position="20"/>
        <end position="807"/>
    </location>
</feature>
<organism evidence="19 20">
    <name type="scientific">Cellulophaga fucicola</name>
    <dbReference type="NCBI Taxonomy" id="76595"/>
    <lineage>
        <taxon>Bacteria</taxon>
        <taxon>Pseudomonadati</taxon>
        <taxon>Bacteroidota</taxon>
        <taxon>Flavobacteriia</taxon>
        <taxon>Flavobacteriales</taxon>
        <taxon>Flavobacteriaceae</taxon>
        <taxon>Cellulophaga</taxon>
    </lineage>
</organism>
<evidence type="ECO:0000256" key="15">
    <source>
        <dbReference type="RuleBase" id="RU003357"/>
    </source>
</evidence>
<dbReference type="Proteomes" id="UP000183257">
    <property type="component" value="Unassembled WGS sequence"/>
</dbReference>
<evidence type="ECO:0000313" key="19">
    <source>
        <dbReference type="EMBL" id="SFW26769.1"/>
    </source>
</evidence>
<evidence type="ECO:0000256" key="14">
    <source>
        <dbReference type="PROSITE-ProRule" id="PRU01360"/>
    </source>
</evidence>
<evidence type="ECO:0000256" key="1">
    <source>
        <dbReference type="ARBA" id="ARBA00004571"/>
    </source>
</evidence>
<keyword evidence="6 14" id="KW-0812">Transmembrane</keyword>
<evidence type="ECO:0000256" key="10">
    <source>
        <dbReference type="ARBA" id="ARBA00023077"/>
    </source>
</evidence>
<proteinExistence type="inferred from homology"/>
<sequence>MKNLMTLALLFVAVVSAKAQNNKLTGKVTDVDNSPLMGVNISVVGTGLGSQTDFDGAYSIQNVEAGTYTLQVSYIGFKTKELVVTIAGNVENNIDTIKLYEGNEILKEVIVNGERVNKFSRKSTAYVAKLPLKDLENTQVYNTITSDLLVSQITTKFDDALKNAVGVDKLWSSTGRGGDGSGYYSIRGFSVQPQLVNGMPGLTNGTINAANIERIEVIKGPSATLFGSSVTSYGGLINTVTKKPYKGYGGEISLTAGSYGLSVLSADFNTALDKNNDIYFRLNTAYHTEDSFQDAGFKKSFFVAPSLSYRVNNKLSFSLYAEISEAEQTNATSLFLNRAAVSASTTVEEMGYNNKLSYTSNDLSIENPTSNYRVEMDYKLSDAWQSQTILSKSNTSSKGYYSYLYEYGILDPNTFTRQISKENSKTYTTDIQQNFIGDFKLGTLRNRIVAGLDYYQATNINQGSGFAFYGNVLPNGDTNGDNPFTPDVETDAYPLTEAGVLSVLASQTANNIKSETSTYSAYVSDVLNITPALSAMASLRVDRFDNEGDITTDADDYAQTTLSPKFGVLYQPILDKLSVFANYQNGFTNVAPSLVGDPADGPQTLKTFDAEQANQLEFGLKTNLFNGRLNATVSYYDITVSDKVMTDPTSAFNKIQDGEVESKGIEIEINANPINGLNIKAGFSNNDSEITKTDNAILAGTRPIEAGAETLYNLWTNYEFQEGNLDGFGVGFGLNGASESSIINYGPGGTFDLPSYTIYNSSVFYQADKYRVGLKLNNMFNETYYKGWTTITPQQPRVLLANFTYKF</sequence>
<dbReference type="NCBIfam" id="TIGR01783">
    <property type="entry name" value="TonB-siderophor"/>
    <property type="match status" value="1"/>
</dbReference>
<dbReference type="Pfam" id="PF00593">
    <property type="entry name" value="TonB_dep_Rec_b-barrel"/>
    <property type="match status" value="1"/>
</dbReference>
<feature type="domain" description="TonB-dependent receptor plug" evidence="18">
    <location>
        <begin position="136"/>
        <end position="229"/>
    </location>
</feature>
<dbReference type="GO" id="GO:0015891">
    <property type="term" value="P:siderophore transport"/>
    <property type="evidence" value="ECO:0007669"/>
    <property type="project" value="InterPro"/>
</dbReference>
<evidence type="ECO:0000256" key="4">
    <source>
        <dbReference type="ARBA" id="ARBA00022452"/>
    </source>
</evidence>
<keyword evidence="12" id="KW-0675">Receptor</keyword>
<dbReference type="PANTHER" id="PTHR32552">
    <property type="entry name" value="FERRICHROME IRON RECEPTOR-RELATED"/>
    <property type="match status" value="1"/>
</dbReference>
<evidence type="ECO:0000256" key="12">
    <source>
        <dbReference type="ARBA" id="ARBA00023170"/>
    </source>
</evidence>
<evidence type="ECO:0000259" key="18">
    <source>
        <dbReference type="Pfam" id="PF07715"/>
    </source>
</evidence>
<comment type="similarity">
    <text evidence="2 14 15">Belongs to the TonB-dependent receptor family.</text>
</comment>
<dbReference type="InterPro" id="IPR000531">
    <property type="entry name" value="Beta-barrel_TonB"/>
</dbReference>
<keyword evidence="10 15" id="KW-0798">TonB box</keyword>
<dbReference type="PANTHER" id="PTHR32552:SF68">
    <property type="entry name" value="FERRICHROME OUTER MEMBRANE TRANSPORTER_PHAGE RECEPTOR"/>
    <property type="match status" value="1"/>
</dbReference>
<dbReference type="GO" id="GO:0038023">
    <property type="term" value="F:signaling receptor activity"/>
    <property type="evidence" value="ECO:0007669"/>
    <property type="project" value="InterPro"/>
</dbReference>
<dbReference type="Gene3D" id="2.60.40.1120">
    <property type="entry name" value="Carboxypeptidase-like, regulatory domain"/>
    <property type="match status" value="1"/>
</dbReference>
<dbReference type="STRING" id="76595.SAMN05660313_00927"/>
<gene>
    <name evidence="19" type="ORF">SAMN05660313_00927</name>
</gene>
<evidence type="ECO:0000259" key="17">
    <source>
        <dbReference type="Pfam" id="PF00593"/>
    </source>
</evidence>
<dbReference type="InterPro" id="IPR010917">
    <property type="entry name" value="TonB_rcpt_CS"/>
</dbReference>
<keyword evidence="8" id="KW-0408">Iron</keyword>